<feature type="domain" description="Rad21/Rec8-like protein N-terminal" evidence="6">
    <location>
        <begin position="1"/>
        <end position="99"/>
    </location>
</feature>
<sequence>MFYNVDILTRRKSGLGIVWLAATLGNRSVFRKLNKKEVANVDIERACQTVISPAEPMALRLSSQLMHGIVRVYVQQNELWMADVTNAHAAVRKVLVTGHSDGTAGSTAAIDLPAGQRRARKDQITLPEDHSRLQPQYYGRFDFDMMAWEFATAEEESIYGDFEPDRASRATSVVSHRHTVDLSKITLPSAELLLEDATDRELDYHGPAGVGLGIDFGGNDGEQHLDLGLHDQHDDRDRSMNDGLPPLDDYVPPLVETRPPSYRDRLSDLGGSFRGAGLMINEGLGISSSDVGLGWNVPRQSSLPPFGDDMPHDVSLPDAHVATFSQAQEMEDRAAIEASMNSLEREVLMDAKAQVEQGKNKDRSGAGQKKKRVSFVNEDPRIELTDAEMRNAREHYKRRMIQEQAALDIKKIEKAAQKEANALLNFLPPTFMPNSAVADLWESTVGTAATKIDEENKEWRLTLATLPEEDRVRERQKGEAHGMPGTYGEGQTSFYNDNDELPPLEDMPDFLPNDGPGPYLGPSDSFSGSGEIGRGITSGSDRVQMPWNIQDDELPFNGTQEDPTATFQSFSMAGTPTGMPNRAFPRESSLSQLSAGPDSTLLRTGRGSILGTRPGQQEGLVIDEEEAALLGGTPGVGAGQTSQLPLVELRRETENFFTYTKRIAASLPHNQALFFSDVVPVADNMPTVAAQAFYQMLTLVTNRRLLVKQEEAYGEIAIDFVQTPFIMQEPGASLTA</sequence>
<comment type="caution">
    <text evidence="7">The sequence shown here is derived from an EMBL/GenBank/DDBJ whole genome shotgun (WGS) entry which is preliminary data.</text>
</comment>
<dbReference type="HOGENOM" id="CLU_013328_0_0_1"/>
<feature type="domain" description="Rad21/Rec8-like protein C-terminal eukaryotic" evidence="5">
    <location>
        <begin position="671"/>
        <end position="719"/>
    </location>
</feature>
<dbReference type="InterPro" id="IPR006910">
    <property type="entry name" value="Rad21_Rec8_N"/>
</dbReference>
<evidence type="ECO:0000256" key="1">
    <source>
        <dbReference type="ARBA" id="ARBA00004123"/>
    </source>
</evidence>
<dbReference type="GeneID" id="25263637"/>
<comment type="similarity">
    <text evidence="2">Belongs to the rad21 family.</text>
</comment>
<organism evidence="7 8">
    <name type="scientific">Tilletiaria anomala (strain ATCC 24038 / CBS 436.72 / UBC 951)</name>
    <dbReference type="NCBI Taxonomy" id="1037660"/>
    <lineage>
        <taxon>Eukaryota</taxon>
        <taxon>Fungi</taxon>
        <taxon>Dikarya</taxon>
        <taxon>Basidiomycota</taxon>
        <taxon>Ustilaginomycotina</taxon>
        <taxon>Exobasidiomycetes</taxon>
        <taxon>Georgefischeriales</taxon>
        <taxon>Tilletiariaceae</taxon>
        <taxon>Tilletiaria</taxon>
    </lineage>
</organism>
<dbReference type="EMBL" id="JMSN01000005">
    <property type="protein sequence ID" value="KDN53013.1"/>
    <property type="molecule type" value="Genomic_DNA"/>
</dbReference>
<feature type="region of interest" description="Disordered" evidence="4">
    <location>
        <begin position="588"/>
        <end position="615"/>
    </location>
</feature>
<reference evidence="7 8" key="1">
    <citation type="submission" date="2014-05" db="EMBL/GenBank/DDBJ databases">
        <title>Draft genome sequence of a rare smut relative, Tilletiaria anomala UBC 951.</title>
        <authorList>
            <consortium name="DOE Joint Genome Institute"/>
            <person name="Toome M."/>
            <person name="Kuo A."/>
            <person name="Henrissat B."/>
            <person name="Lipzen A."/>
            <person name="Tritt A."/>
            <person name="Yoshinaga Y."/>
            <person name="Zane M."/>
            <person name="Barry K."/>
            <person name="Grigoriev I.V."/>
            <person name="Spatafora J.W."/>
            <person name="Aimea M.C."/>
        </authorList>
    </citation>
    <scope>NUCLEOTIDE SEQUENCE [LARGE SCALE GENOMIC DNA]</scope>
    <source>
        <strain evidence="7 8">UBC 951</strain>
    </source>
</reference>
<dbReference type="RefSeq" id="XP_013245852.1">
    <property type="nucleotide sequence ID" value="XM_013390398.1"/>
</dbReference>
<dbReference type="SUPFAM" id="SSF46785">
    <property type="entry name" value="Winged helix' DNA-binding domain"/>
    <property type="match status" value="1"/>
</dbReference>
<proteinExistence type="inferred from homology"/>
<dbReference type="GO" id="GO:0007062">
    <property type="term" value="P:sister chromatid cohesion"/>
    <property type="evidence" value="ECO:0007669"/>
    <property type="project" value="InterPro"/>
</dbReference>
<keyword evidence="3" id="KW-0539">Nucleus</keyword>
<dbReference type="PANTHER" id="PTHR12585:SF72">
    <property type="entry name" value="MEIOTIC RECOMBINATION PROTEIN REC8"/>
    <property type="match status" value="1"/>
</dbReference>
<feature type="region of interest" description="Disordered" evidence="4">
    <location>
        <begin position="472"/>
        <end position="491"/>
    </location>
</feature>
<dbReference type="InterPro" id="IPR006909">
    <property type="entry name" value="Rad21/Rec8_C_eu"/>
</dbReference>
<dbReference type="OMA" id="FFPWDHA"/>
<evidence type="ECO:0000256" key="3">
    <source>
        <dbReference type="ARBA" id="ARBA00023242"/>
    </source>
</evidence>
<evidence type="ECO:0000259" key="5">
    <source>
        <dbReference type="Pfam" id="PF04824"/>
    </source>
</evidence>
<accession>A0A066WKB7</accession>
<dbReference type="InterPro" id="IPR036390">
    <property type="entry name" value="WH_DNA-bd_sf"/>
</dbReference>
<dbReference type="InParanoid" id="A0A066WKB7"/>
<dbReference type="Proteomes" id="UP000027361">
    <property type="component" value="Unassembled WGS sequence"/>
</dbReference>
<protein>
    <recommendedName>
        <fullName evidence="9">Rad21/Rec8-like protein N-terminal domain-containing protein</fullName>
    </recommendedName>
</protein>
<keyword evidence="8" id="KW-1185">Reference proteome</keyword>
<evidence type="ECO:0000313" key="8">
    <source>
        <dbReference type="Proteomes" id="UP000027361"/>
    </source>
</evidence>
<feature type="compositionally biased region" description="Low complexity" evidence="4">
    <location>
        <begin position="244"/>
        <end position="255"/>
    </location>
</feature>
<dbReference type="GO" id="GO:1990414">
    <property type="term" value="P:replication-born double-strand break repair via sister chromatid exchange"/>
    <property type="evidence" value="ECO:0007669"/>
    <property type="project" value="TreeGrafter"/>
</dbReference>
<dbReference type="AlphaFoldDB" id="A0A066WKB7"/>
<evidence type="ECO:0000313" key="7">
    <source>
        <dbReference type="EMBL" id="KDN53013.1"/>
    </source>
</evidence>
<dbReference type="Pfam" id="PF04825">
    <property type="entry name" value="Rad21_Rec8_N"/>
    <property type="match status" value="1"/>
</dbReference>
<comment type="subcellular location">
    <subcellularLocation>
        <location evidence="1">Nucleus</location>
    </subcellularLocation>
</comment>
<dbReference type="Pfam" id="PF04824">
    <property type="entry name" value="Rad21_Rec8"/>
    <property type="match status" value="1"/>
</dbReference>
<dbReference type="GO" id="GO:0008278">
    <property type="term" value="C:cohesin complex"/>
    <property type="evidence" value="ECO:0007669"/>
    <property type="project" value="InterPro"/>
</dbReference>
<dbReference type="PANTHER" id="PTHR12585">
    <property type="entry name" value="SCC1 / RAD21 FAMILY MEMBER"/>
    <property type="match status" value="1"/>
</dbReference>
<gene>
    <name evidence="7" type="ORF">K437DRAFT_253663</name>
</gene>
<dbReference type="OrthoDB" id="10071381at2759"/>
<evidence type="ECO:0000256" key="4">
    <source>
        <dbReference type="SAM" id="MobiDB-lite"/>
    </source>
</evidence>
<name>A0A066WKB7_TILAU</name>
<evidence type="ECO:0000259" key="6">
    <source>
        <dbReference type="Pfam" id="PF04825"/>
    </source>
</evidence>
<dbReference type="STRING" id="1037660.A0A066WKB7"/>
<dbReference type="GO" id="GO:0003682">
    <property type="term" value="F:chromatin binding"/>
    <property type="evidence" value="ECO:0007669"/>
    <property type="project" value="TreeGrafter"/>
</dbReference>
<evidence type="ECO:0008006" key="9">
    <source>
        <dbReference type="Google" id="ProtNLM"/>
    </source>
</evidence>
<feature type="region of interest" description="Disordered" evidence="4">
    <location>
        <begin position="354"/>
        <end position="374"/>
    </location>
</feature>
<dbReference type="GO" id="GO:0005634">
    <property type="term" value="C:nucleus"/>
    <property type="evidence" value="ECO:0007669"/>
    <property type="project" value="UniProtKB-SubCell"/>
</dbReference>
<dbReference type="InterPro" id="IPR039781">
    <property type="entry name" value="Rad21/Rec8-like"/>
</dbReference>
<feature type="region of interest" description="Disordered" evidence="4">
    <location>
        <begin position="232"/>
        <end position="261"/>
    </location>
</feature>
<evidence type="ECO:0000256" key="2">
    <source>
        <dbReference type="ARBA" id="ARBA00009870"/>
    </source>
</evidence>